<evidence type="ECO:0000256" key="3">
    <source>
        <dbReference type="ARBA" id="ARBA00023141"/>
    </source>
</evidence>
<evidence type="ECO:0000259" key="4">
    <source>
        <dbReference type="Pfam" id="PF08501"/>
    </source>
</evidence>
<evidence type="ECO:0000256" key="1">
    <source>
        <dbReference type="ARBA" id="ARBA00004871"/>
    </source>
</evidence>
<dbReference type="Gene3D" id="3.40.50.720">
    <property type="entry name" value="NAD(P)-binding Rossmann-like Domain"/>
    <property type="match status" value="1"/>
</dbReference>
<protein>
    <submittedName>
        <fullName evidence="5">Shikimate 5-dehydrogenase</fullName>
    </submittedName>
</protein>
<dbReference type="Gene3D" id="3.40.50.10860">
    <property type="entry name" value="Leucine Dehydrogenase, chain A, domain 1"/>
    <property type="match status" value="1"/>
</dbReference>
<dbReference type="PANTHER" id="PTHR21089">
    <property type="entry name" value="SHIKIMATE DEHYDROGENASE"/>
    <property type="match status" value="1"/>
</dbReference>
<dbReference type="SUPFAM" id="SSF51735">
    <property type="entry name" value="NAD(P)-binding Rossmann-fold domains"/>
    <property type="match status" value="1"/>
</dbReference>
<dbReference type="RefSeq" id="WP_087665986.1">
    <property type="nucleotide sequence ID" value="NZ_FCNW02000002.1"/>
</dbReference>
<dbReference type="OrthoDB" id="3609723at2"/>
<dbReference type="InterPro" id="IPR022893">
    <property type="entry name" value="Shikimate_DH_fam"/>
</dbReference>
<dbReference type="CDD" id="cd01065">
    <property type="entry name" value="NAD_bind_Shikimate_DH"/>
    <property type="match status" value="1"/>
</dbReference>
<dbReference type="GO" id="GO:0050661">
    <property type="term" value="F:NADP binding"/>
    <property type="evidence" value="ECO:0007669"/>
    <property type="project" value="TreeGrafter"/>
</dbReference>
<dbReference type="GO" id="GO:0004764">
    <property type="term" value="F:shikimate 3-dehydrogenase (NADP+) activity"/>
    <property type="evidence" value="ECO:0007669"/>
    <property type="project" value="InterPro"/>
</dbReference>
<dbReference type="PANTHER" id="PTHR21089:SF1">
    <property type="entry name" value="BIFUNCTIONAL 3-DEHYDROQUINATE DEHYDRATASE_SHIKIMATE DEHYDROGENASE, CHLOROPLASTIC"/>
    <property type="match status" value="1"/>
</dbReference>
<dbReference type="STRING" id="326474.AWB65_00903"/>
<dbReference type="GO" id="GO:0009423">
    <property type="term" value="P:chorismate biosynthetic process"/>
    <property type="evidence" value="ECO:0007669"/>
    <property type="project" value="TreeGrafter"/>
</dbReference>
<dbReference type="AlphaFoldDB" id="A0A158FGL4"/>
<dbReference type="Pfam" id="PF08501">
    <property type="entry name" value="Shikimate_dh_N"/>
    <property type="match status" value="1"/>
</dbReference>
<proteinExistence type="predicted"/>
<evidence type="ECO:0000256" key="2">
    <source>
        <dbReference type="ARBA" id="ARBA00023002"/>
    </source>
</evidence>
<dbReference type="InterPro" id="IPR046346">
    <property type="entry name" value="Aminoacid_DH-like_N_sf"/>
</dbReference>
<gene>
    <name evidence="5" type="ORF">AWB65_00903</name>
</gene>
<accession>A0A158FGL4</accession>
<keyword evidence="3" id="KW-0028">Amino-acid biosynthesis</keyword>
<dbReference type="GO" id="GO:0019632">
    <property type="term" value="P:shikimate metabolic process"/>
    <property type="evidence" value="ECO:0007669"/>
    <property type="project" value="TreeGrafter"/>
</dbReference>
<dbReference type="SUPFAM" id="SSF53223">
    <property type="entry name" value="Aminoacid dehydrogenase-like, N-terminal domain"/>
    <property type="match status" value="1"/>
</dbReference>
<sequence>MHITGTTRLFFCIADPIDQVRAPEVFNSIFARHGIDAAMVPLRVPAARLEATLRALLESPTVGGVSLSIPHKAAATAIVDRPSAAARAANAVNAVRRNAAGEFEGELFDGLGFMRSLDRAGIAYAGRRVLVIGAGGAASAVTTALAASGVGEIALFDPDREKARQLAALLRRDFGIAASDAPSNDPAGFDVIVNASPLGLKSTDPLPVDVARIADHAALCDILMKNQPTPLLRAARSRGLVAEPGFDMLILQTPLYLDFFGYPELAESVRAEDSYLRALLVPQALRAETASDLPG</sequence>
<reference evidence="5" key="1">
    <citation type="submission" date="2016-01" db="EMBL/GenBank/DDBJ databases">
        <authorList>
            <person name="Peeters C."/>
        </authorList>
    </citation>
    <scope>NUCLEOTIDE SEQUENCE [LARGE SCALE GENOMIC DNA]</scope>
    <source>
        <strain evidence="5">LMG 22934</strain>
    </source>
</reference>
<evidence type="ECO:0000313" key="5">
    <source>
        <dbReference type="EMBL" id="SAL18885.1"/>
    </source>
</evidence>
<keyword evidence="6" id="KW-1185">Reference proteome</keyword>
<evidence type="ECO:0000313" key="6">
    <source>
        <dbReference type="Proteomes" id="UP000054977"/>
    </source>
</evidence>
<dbReference type="Proteomes" id="UP000054977">
    <property type="component" value="Unassembled WGS sequence"/>
</dbReference>
<dbReference type="EMBL" id="FCNW02000002">
    <property type="protein sequence ID" value="SAL18885.1"/>
    <property type="molecule type" value="Genomic_DNA"/>
</dbReference>
<feature type="domain" description="Shikimate dehydrogenase substrate binding N-terminal" evidence="4">
    <location>
        <begin position="13"/>
        <end position="95"/>
    </location>
</feature>
<organism evidence="5 6">
    <name type="scientific">Caballeronia humi</name>
    <dbReference type="NCBI Taxonomy" id="326474"/>
    <lineage>
        <taxon>Bacteria</taxon>
        <taxon>Pseudomonadati</taxon>
        <taxon>Pseudomonadota</taxon>
        <taxon>Betaproteobacteria</taxon>
        <taxon>Burkholderiales</taxon>
        <taxon>Burkholderiaceae</taxon>
        <taxon>Caballeronia</taxon>
    </lineage>
</organism>
<dbReference type="GO" id="GO:0009073">
    <property type="term" value="P:aromatic amino acid family biosynthetic process"/>
    <property type="evidence" value="ECO:0007669"/>
    <property type="project" value="UniProtKB-KW"/>
</dbReference>
<dbReference type="InterPro" id="IPR013708">
    <property type="entry name" value="Shikimate_DH-bd_N"/>
</dbReference>
<name>A0A158FGL4_9BURK</name>
<comment type="pathway">
    <text evidence="1">Metabolic intermediate biosynthesis; chorismate biosynthesis; chorismate from D-erythrose 4-phosphate and phosphoenolpyruvate: step 4/7.</text>
</comment>
<keyword evidence="3" id="KW-0057">Aromatic amino acid biosynthesis</keyword>
<dbReference type="GO" id="GO:0005829">
    <property type="term" value="C:cytosol"/>
    <property type="evidence" value="ECO:0007669"/>
    <property type="project" value="TreeGrafter"/>
</dbReference>
<keyword evidence="2" id="KW-0560">Oxidoreductase</keyword>
<comment type="caution">
    <text evidence="5">The sequence shown here is derived from an EMBL/GenBank/DDBJ whole genome shotgun (WGS) entry which is preliminary data.</text>
</comment>
<dbReference type="InterPro" id="IPR036291">
    <property type="entry name" value="NAD(P)-bd_dom_sf"/>
</dbReference>